<evidence type="ECO:0000313" key="2">
    <source>
        <dbReference type="EMBL" id="KYC62721.1"/>
    </source>
</evidence>
<name>A0A150K054_HEYCO</name>
<protein>
    <submittedName>
        <fullName evidence="2">Uncharacterized protein</fullName>
    </submittedName>
</protein>
<dbReference type="AlphaFoldDB" id="A0A150K054"/>
<feature type="region of interest" description="Disordered" evidence="1">
    <location>
        <begin position="1"/>
        <end position="37"/>
    </location>
</feature>
<dbReference type="Proteomes" id="UP000075288">
    <property type="component" value="Unassembled WGS sequence"/>
</dbReference>
<accession>A0A150K054</accession>
<organism evidence="2 3">
    <name type="scientific">Heyndrickxia coagulans</name>
    <name type="common">Weizmannia coagulans</name>
    <dbReference type="NCBI Taxonomy" id="1398"/>
    <lineage>
        <taxon>Bacteria</taxon>
        <taxon>Bacillati</taxon>
        <taxon>Bacillota</taxon>
        <taxon>Bacilli</taxon>
        <taxon>Bacillales</taxon>
        <taxon>Bacillaceae</taxon>
        <taxon>Heyndrickxia</taxon>
    </lineage>
</organism>
<reference evidence="2 3" key="1">
    <citation type="submission" date="2016-01" db="EMBL/GenBank/DDBJ databases">
        <title>Genome Sequences of Twelve Sporeforming Bacillus Species Isolated from Foods.</title>
        <authorList>
            <person name="Berendsen E.M."/>
            <person name="Wells-Bennik M.H."/>
            <person name="Krawcyk A.O."/>
            <person name="De Jong A."/>
            <person name="Holsappel S."/>
            <person name="Eijlander R.T."/>
            <person name="Kuipers O.P."/>
        </authorList>
    </citation>
    <scope>NUCLEOTIDE SEQUENCE [LARGE SCALE GENOMIC DNA]</scope>
    <source>
        <strain evidence="2 3">B4098</strain>
    </source>
</reference>
<comment type="caution">
    <text evidence="2">The sequence shown here is derived from an EMBL/GenBank/DDBJ whole genome shotgun (WGS) entry which is preliminary data.</text>
</comment>
<evidence type="ECO:0000256" key="1">
    <source>
        <dbReference type="SAM" id="MobiDB-lite"/>
    </source>
</evidence>
<dbReference type="EMBL" id="LQYG01000045">
    <property type="protein sequence ID" value="KYC62721.1"/>
    <property type="molecule type" value="Genomic_DNA"/>
</dbReference>
<proteinExistence type="predicted"/>
<sequence length="60" mass="6572">MKGPLCSLPFQTTGHSKSNKKPPAPSSRPKKGVNFDEKASRIYILPVHKKKDNAGSLKQP</sequence>
<dbReference type="RefSeq" id="WP_061566566.1">
    <property type="nucleotide sequence ID" value="NZ_CABJCT010000065.1"/>
</dbReference>
<evidence type="ECO:0000313" key="3">
    <source>
        <dbReference type="Proteomes" id="UP000075288"/>
    </source>
</evidence>
<dbReference type="PATRIC" id="fig|1398.26.peg.3013"/>
<gene>
    <name evidence="2" type="ORF">B4098_0891</name>
</gene>